<organism evidence="13 14">
    <name type="scientific">Cellulomonas marina</name>
    <dbReference type="NCBI Taxonomy" id="988821"/>
    <lineage>
        <taxon>Bacteria</taxon>
        <taxon>Bacillati</taxon>
        <taxon>Actinomycetota</taxon>
        <taxon>Actinomycetes</taxon>
        <taxon>Micrococcales</taxon>
        <taxon>Cellulomonadaceae</taxon>
        <taxon>Cellulomonas</taxon>
    </lineage>
</organism>
<dbReference type="SMART" id="SM00471">
    <property type="entry name" value="HDc"/>
    <property type="match status" value="1"/>
</dbReference>
<keyword evidence="4" id="KW-0548">Nucleotidyltransferase</keyword>
<dbReference type="Proteomes" id="UP000199012">
    <property type="component" value="Unassembled WGS sequence"/>
</dbReference>
<evidence type="ECO:0000256" key="5">
    <source>
        <dbReference type="ARBA" id="ARBA00022723"/>
    </source>
</evidence>
<dbReference type="InterPro" id="IPR014065">
    <property type="entry name" value="tRNA_adenylyltransferase"/>
</dbReference>
<dbReference type="Pfam" id="PF12627">
    <property type="entry name" value="PolyA_pol_RNAbd"/>
    <property type="match status" value="1"/>
</dbReference>
<keyword evidence="3" id="KW-0819">tRNA processing</keyword>
<dbReference type="PROSITE" id="PS51831">
    <property type="entry name" value="HD"/>
    <property type="match status" value="1"/>
</dbReference>
<dbReference type="GO" id="GO:0005524">
    <property type="term" value="F:ATP binding"/>
    <property type="evidence" value="ECO:0007669"/>
    <property type="project" value="UniProtKB-KW"/>
</dbReference>
<dbReference type="STRING" id="988821.SAMN05421867_107169"/>
<gene>
    <name evidence="13" type="ORF">SAMN05421867_107169</name>
</gene>
<dbReference type="GO" id="GO:0016779">
    <property type="term" value="F:nucleotidyltransferase activity"/>
    <property type="evidence" value="ECO:0007669"/>
    <property type="project" value="UniProtKB-KW"/>
</dbReference>
<evidence type="ECO:0000259" key="12">
    <source>
        <dbReference type="PROSITE" id="PS51831"/>
    </source>
</evidence>
<dbReference type="NCBIfam" id="TIGR02692">
    <property type="entry name" value="tRNA_CCA_actino"/>
    <property type="match status" value="1"/>
</dbReference>
<feature type="compositionally biased region" description="Basic and acidic residues" evidence="11">
    <location>
        <begin position="7"/>
        <end position="39"/>
    </location>
</feature>
<evidence type="ECO:0000313" key="13">
    <source>
        <dbReference type="EMBL" id="SFB12667.1"/>
    </source>
</evidence>
<feature type="domain" description="HD" evidence="12">
    <location>
        <begin position="338"/>
        <end position="479"/>
    </location>
</feature>
<keyword evidence="9" id="KW-0460">Magnesium</keyword>
<evidence type="ECO:0000313" key="14">
    <source>
        <dbReference type="Proteomes" id="UP000199012"/>
    </source>
</evidence>
<protein>
    <submittedName>
        <fullName evidence="13">Poly(A) polymerase</fullName>
    </submittedName>
</protein>
<dbReference type="GO" id="GO:0008033">
    <property type="term" value="P:tRNA processing"/>
    <property type="evidence" value="ECO:0007669"/>
    <property type="project" value="UniProtKB-KW"/>
</dbReference>
<feature type="region of interest" description="Disordered" evidence="11">
    <location>
        <begin position="1"/>
        <end position="66"/>
    </location>
</feature>
<evidence type="ECO:0000256" key="9">
    <source>
        <dbReference type="ARBA" id="ARBA00022842"/>
    </source>
</evidence>
<dbReference type="NCBIfam" id="TIGR00277">
    <property type="entry name" value="HDIG"/>
    <property type="match status" value="1"/>
</dbReference>
<dbReference type="EMBL" id="FOKA01000007">
    <property type="protein sequence ID" value="SFB12667.1"/>
    <property type="molecule type" value="Genomic_DNA"/>
</dbReference>
<dbReference type="Gene3D" id="1.10.3090.10">
    <property type="entry name" value="cca-adding enzyme, domain 2"/>
    <property type="match status" value="1"/>
</dbReference>
<dbReference type="PANTHER" id="PTHR47545">
    <property type="entry name" value="MULTIFUNCTIONAL CCA PROTEIN"/>
    <property type="match status" value="1"/>
</dbReference>
<evidence type="ECO:0000256" key="6">
    <source>
        <dbReference type="ARBA" id="ARBA00022741"/>
    </source>
</evidence>
<keyword evidence="7" id="KW-0692">RNA repair</keyword>
<keyword evidence="2" id="KW-0808">Transferase</keyword>
<keyword evidence="14" id="KW-1185">Reference proteome</keyword>
<reference evidence="13 14" key="1">
    <citation type="submission" date="2016-10" db="EMBL/GenBank/DDBJ databases">
        <authorList>
            <person name="de Groot N.N."/>
        </authorList>
    </citation>
    <scope>NUCLEOTIDE SEQUENCE [LARGE SCALE GENOMIC DNA]</scope>
    <source>
        <strain evidence="13 14">CGMCC 4.6945</strain>
    </source>
</reference>
<proteinExistence type="predicted"/>
<dbReference type="GO" id="GO:0003723">
    <property type="term" value="F:RNA binding"/>
    <property type="evidence" value="ECO:0007669"/>
    <property type="project" value="UniProtKB-KW"/>
</dbReference>
<dbReference type="InterPro" id="IPR003607">
    <property type="entry name" value="HD/PDEase_dom"/>
</dbReference>
<evidence type="ECO:0000256" key="2">
    <source>
        <dbReference type="ARBA" id="ARBA00022679"/>
    </source>
</evidence>
<dbReference type="AlphaFoldDB" id="A0A1I0YIF4"/>
<dbReference type="GO" id="GO:0046872">
    <property type="term" value="F:metal ion binding"/>
    <property type="evidence" value="ECO:0007669"/>
    <property type="project" value="UniProtKB-KW"/>
</dbReference>
<dbReference type="Pfam" id="PF01743">
    <property type="entry name" value="PolyA_pol"/>
    <property type="match status" value="1"/>
</dbReference>
<keyword evidence="5" id="KW-0479">Metal-binding</keyword>
<dbReference type="InterPro" id="IPR043519">
    <property type="entry name" value="NT_sf"/>
</dbReference>
<dbReference type="InterPro" id="IPR002646">
    <property type="entry name" value="PolA_pol_head_dom"/>
</dbReference>
<dbReference type="Pfam" id="PF01966">
    <property type="entry name" value="HD"/>
    <property type="match status" value="1"/>
</dbReference>
<dbReference type="GO" id="GO:0042245">
    <property type="term" value="P:RNA repair"/>
    <property type="evidence" value="ECO:0007669"/>
    <property type="project" value="UniProtKB-KW"/>
</dbReference>
<evidence type="ECO:0000256" key="7">
    <source>
        <dbReference type="ARBA" id="ARBA00022800"/>
    </source>
</evidence>
<keyword evidence="6" id="KW-0547">Nucleotide-binding</keyword>
<dbReference type="PANTHER" id="PTHR47545:SF1">
    <property type="entry name" value="MULTIFUNCTIONAL CCA PROTEIN"/>
    <property type="match status" value="1"/>
</dbReference>
<dbReference type="FunFam" id="1.10.3090.10:FF:000002">
    <property type="entry name" value="CCA tRNA nucleotidyltransferase"/>
    <property type="match status" value="1"/>
</dbReference>
<name>A0A1I0YIF4_9CELL</name>
<evidence type="ECO:0000256" key="8">
    <source>
        <dbReference type="ARBA" id="ARBA00022840"/>
    </source>
</evidence>
<evidence type="ECO:0000256" key="11">
    <source>
        <dbReference type="SAM" id="MobiDB-lite"/>
    </source>
</evidence>
<dbReference type="SUPFAM" id="SSF81301">
    <property type="entry name" value="Nucleotidyltransferase"/>
    <property type="match status" value="1"/>
</dbReference>
<comment type="cofactor">
    <cofactor evidence="1">
        <name>Mg(2+)</name>
        <dbReference type="ChEBI" id="CHEBI:18420"/>
    </cofactor>
</comment>
<dbReference type="SUPFAM" id="SSF81891">
    <property type="entry name" value="Poly A polymerase C-terminal region-like"/>
    <property type="match status" value="1"/>
</dbReference>
<accession>A0A1I0YIF4</accession>
<keyword evidence="8" id="KW-0067">ATP-binding</keyword>
<evidence type="ECO:0000256" key="4">
    <source>
        <dbReference type="ARBA" id="ARBA00022695"/>
    </source>
</evidence>
<dbReference type="InterPro" id="IPR006674">
    <property type="entry name" value="HD_domain"/>
</dbReference>
<keyword evidence="10" id="KW-0694">RNA-binding</keyword>
<evidence type="ECO:0000256" key="10">
    <source>
        <dbReference type="ARBA" id="ARBA00022884"/>
    </source>
</evidence>
<dbReference type="InterPro" id="IPR050124">
    <property type="entry name" value="tRNA_CCA-adding_enzyme"/>
</dbReference>
<evidence type="ECO:0000256" key="1">
    <source>
        <dbReference type="ARBA" id="ARBA00001946"/>
    </source>
</evidence>
<dbReference type="InterPro" id="IPR006675">
    <property type="entry name" value="HDIG_dom"/>
</dbReference>
<evidence type="ECO:0000256" key="3">
    <source>
        <dbReference type="ARBA" id="ARBA00022694"/>
    </source>
</evidence>
<dbReference type="InterPro" id="IPR032828">
    <property type="entry name" value="PolyA_RNA-bd"/>
</dbReference>
<dbReference type="CDD" id="cd00077">
    <property type="entry name" value="HDc"/>
    <property type="match status" value="1"/>
</dbReference>
<dbReference type="CDD" id="cd05398">
    <property type="entry name" value="NT_ClassII-CCAase"/>
    <property type="match status" value="1"/>
</dbReference>
<dbReference type="Gene3D" id="3.30.460.10">
    <property type="entry name" value="Beta Polymerase, domain 2"/>
    <property type="match status" value="1"/>
</dbReference>
<sequence>MPQPSEPPHEQPADPAHEQPADLAHEQPADLAHEPRPTTRPDAPGDGEPLVAGGTPRPQGGVSGGVVGGAAGADLDALRRRAAGVLAGLPAEARELGERFRAAGHELALVGGPVRDAFLGRVSADLDFATSASPDETQRLLARWGDAHWDIGKAFGTIGARRRVAGGQDVVAEVTTYRTDAYDPASRKPLVAFGDTLEGDLSRRDFTVNAMAVRLPDLVFVDPFDGLADLAAGVLRTPIAPDRSFDDDPLRMMRAARFAAQLGMALDPAADAAVRAMADRITIVSAERVRDELTKLLLAARPRPGLELLVDSGLAAHVLPELPALQLEIDEHHRHKDVYEHSLTVLDRAIALETGPDGPVPGPDLVLRLAALLHDVGKPRTRRFETGGGVSFHHHEVVGAKLASARLKALRFDKQTVKDVARLTELHLRFHGYGEGEWTDSAVRRYVTDAGPLLQRLHRLTRSDCTTRNVRKARRLSAAYDDLEARIVRLQEAEELAAVRPDLDGTQIMEVLGIPPGREVGAAYGYLLGLRMERGPLGEDVARAELLRWWADRTGAAGS</sequence>